<feature type="transmembrane region" description="Helical" evidence="1">
    <location>
        <begin position="378"/>
        <end position="398"/>
    </location>
</feature>
<accession>A0A2S8SSF9</accession>
<dbReference type="OrthoDB" id="214462at2"/>
<organism evidence="3 4">
    <name type="scientific">Abditibacterium utsteinense</name>
    <dbReference type="NCBI Taxonomy" id="1960156"/>
    <lineage>
        <taxon>Bacteria</taxon>
        <taxon>Pseudomonadati</taxon>
        <taxon>Abditibacteriota</taxon>
        <taxon>Abditibacteriia</taxon>
        <taxon>Abditibacteriales</taxon>
        <taxon>Abditibacteriaceae</taxon>
        <taxon>Abditibacterium</taxon>
    </lineage>
</organism>
<feature type="signal peptide" evidence="2">
    <location>
        <begin position="1"/>
        <end position="18"/>
    </location>
</feature>
<evidence type="ECO:0000313" key="3">
    <source>
        <dbReference type="EMBL" id="PQV63716.1"/>
    </source>
</evidence>
<comment type="caution">
    <text evidence="3">The sequence shown here is derived from an EMBL/GenBank/DDBJ whole genome shotgun (WGS) entry which is preliminary data.</text>
</comment>
<dbReference type="InParanoid" id="A0A2S8SSF9"/>
<keyword evidence="1" id="KW-1133">Transmembrane helix</keyword>
<dbReference type="RefSeq" id="WP_105483876.1">
    <property type="nucleotide sequence ID" value="NZ_NIGF01000009.1"/>
</dbReference>
<dbReference type="EMBL" id="NIGF01000009">
    <property type="protein sequence ID" value="PQV63716.1"/>
    <property type="molecule type" value="Genomic_DNA"/>
</dbReference>
<evidence type="ECO:0000256" key="1">
    <source>
        <dbReference type="SAM" id="Phobius"/>
    </source>
</evidence>
<evidence type="ECO:0008006" key="5">
    <source>
        <dbReference type="Google" id="ProtNLM"/>
    </source>
</evidence>
<evidence type="ECO:0000256" key="2">
    <source>
        <dbReference type="SAM" id="SignalP"/>
    </source>
</evidence>
<dbReference type="AlphaFoldDB" id="A0A2S8SSF9"/>
<evidence type="ECO:0000313" key="4">
    <source>
        <dbReference type="Proteomes" id="UP000237684"/>
    </source>
</evidence>
<dbReference type="Proteomes" id="UP000237684">
    <property type="component" value="Unassembled WGS sequence"/>
</dbReference>
<reference evidence="3 4" key="1">
    <citation type="journal article" date="2018" name="Syst. Appl. Microbiol.">
        <title>Abditibacterium utsteinense sp. nov., the first cultivated member of candidate phylum FBP, isolated from ice-free Antarctic soil samples.</title>
        <authorList>
            <person name="Tahon G."/>
            <person name="Tytgat B."/>
            <person name="Lebbe L."/>
            <person name="Carlier A."/>
            <person name="Willems A."/>
        </authorList>
    </citation>
    <scope>NUCLEOTIDE SEQUENCE [LARGE SCALE GENOMIC DNA]</scope>
    <source>
        <strain evidence="3 4">LMG 29911</strain>
    </source>
</reference>
<feature type="chain" id="PRO_5015653663" description="Tetratricopeptide repeat-containing protein" evidence="2">
    <location>
        <begin position="19"/>
        <end position="404"/>
    </location>
</feature>
<gene>
    <name evidence="3" type="ORF">B1R32_10955</name>
</gene>
<keyword evidence="1" id="KW-0472">Membrane</keyword>
<keyword evidence="1" id="KW-0812">Transmembrane</keyword>
<sequence>MRRFLLLLPLLCAQPALACMNDRDSDSLALQAQKFPDTLRVITGRFERNPPLFYQMRIQRSLAQLKKTPREFGLYDDIAVAYDRLHRDDEALEIMAKKRALLPPFDAKNAKMKEAWYRYYANAGTFRAHRFLGANPQKIKEMQTARDFIKRAIEIKPNAHFGREKYQLMAMEWILAVHERKGKNIFSLGRWIKDRDKWEETWEFGSGPAPKRATATAGLSGLIVLGAAWESADIFEALGEALQSKDGITLRYLTLLRCREILQSGKKPLNMSLNVASVGYELPGDDYAMQTGIAVNKANQKTLDALYLTLRAEAEDWNTKRQSYMLSRLEKGQHPDTDAQFWSEWKPAAPPSLQVDWFNEKQQKKENRERLKSRVSTAFNTLFVTIFAAMCWMMWRVIKSRKRT</sequence>
<protein>
    <recommendedName>
        <fullName evidence="5">Tetratricopeptide repeat-containing protein</fullName>
    </recommendedName>
</protein>
<proteinExistence type="predicted"/>
<keyword evidence="2" id="KW-0732">Signal</keyword>
<keyword evidence="4" id="KW-1185">Reference proteome</keyword>
<name>A0A2S8SSF9_9BACT</name>